<keyword evidence="1" id="KW-0812">Transmembrane</keyword>
<proteinExistence type="predicted"/>
<feature type="transmembrane region" description="Helical" evidence="1">
    <location>
        <begin position="39"/>
        <end position="60"/>
    </location>
</feature>
<comment type="caution">
    <text evidence="2">The sequence shown here is derived from an EMBL/GenBank/DDBJ whole genome shotgun (WGS) entry which is preliminary data.</text>
</comment>
<protein>
    <submittedName>
        <fullName evidence="2">Uncharacterized protein</fullName>
    </submittedName>
</protein>
<evidence type="ECO:0000313" key="3">
    <source>
        <dbReference type="Proteomes" id="UP001238088"/>
    </source>
</evidence>
<organism evidence="2 3">
    <name type="scientific">Cytobacillus purgationiresistens</name>
    <dbReference type="NCBI Taxonomy" id="863449"/>
    <lineage>
        <taxon>Bacteria</taxon>
        <taxon>Bacillati</taxon>
        <taxon>Bacillota</taxon>
        <taxon>Bacilli</taxon>
        <taxon>Bacillales</taxon>
        <taxon>Bacillaceae</taxon>
        <taxon>Cytobacillus</taxon>
    </lineage>
</organism>
<feature type="transmembrane region" description="Helical" evidence="1">
    <location>
        <begin position="12"/>
        <end position="33"/>
    </location>
</feature>
<evidence type="ECO:0000313" key="2">
    <source>
        <dbReference type="EMBL" id="MDQ0268887.1"/>
    </source>
</evidence>
<gene>
    <name evidence="2" type="ORF">J2S17_000756</name>
</gene>
<evidence type="ECO:0000256" key="1">
    <source>
        <dbReference type="SAM" id="Phobius"/>
    </source>
</evidence>
<reference evidence="2 3" key="1">
    <citation type="submission" date="2023-07" db="EMBL/GenBank/DDBJ databases">
        <title>Genomic Encyclopedia of Type Strains, Phase IV (KMG-IV): sequencing the most valuable type-strain genomes for metagenomic binning, comparative biology and taxonomic classification.</title>
        <authorList>
            <person name="Goeker M."/>
        </authorList>
    </citation>
    <scope>NUCLEOTIDE SEQUENCE [LARGE SCALE GENOMIC DNA]</scope>
    <source>
        <strain evidence="2 3">DSM 23494</strain>
    </source>
</reference>
<keyword evidence="1" id="KW-0472">Membrane</keyword>
<dbReference type="RefSeq" id="WP_307471995.1">
    <property type="nucleotide sequence ID" value="NZ_JAUSUB010000002.1"/>
</dbReference>
<dbReference type="Proteomes" id="UP001238088">
    <property type="component" value="Unassembled WGS sequence"/>
</dbReference>
<keyword evidence="3" id="KW-1185">Reference proteome</keyword>
<sequence length="202" mass="23649">MKKFLEKYLEWILMILLILCMIIIIGSLLFFIFDLDVSIIAGLIGFVGTIIGGIITYLGVKLSLKHRDKELFLQTATKKMIELDKIYPKYKAIADEAFICKYDIAFNEGTPKRLQSLLEKYIAYAEGDIEVLYSVMEYYDIQSFKAYLTEMRFLSHKNIETTNFSTKEAIKVINDCTNLFLKTEFYLKKNYDKYKTKEGEFF</sequence>
<name>A0ABU0ACA2_9BACI</name>
<dbReference type="EMBL" id="JAUSUB010000002">
    <property type="protein sequence ID" value="MDQ0268887.1"/>
    <property type="molecule type" value="Genomic_DNA"/>
</dbReference>
<keyword evidence="1" id="KW-1133">Transmembrane helix</keyword>
<accession>A0ABU0ACA2</accession>